<comment type="caution">
    <text evidence="3">The sequence shown here is derived from an EMBL/GenBank/DDBJ whole genome shotgun (WGS) entry which is preliminary data.</text>
</comment>
<feature type="chain" id="PRO_5035474816" evidence="2">
    <location>
        <begin position="22"/>
        <end position="631"/>
    </location>
</feature>
<dbReference type="PANTHER" id="PTHR47791">
    <property type="entry name" value="MEIOTICALLY UP-REGULATED GENE 191 PROTEIN"/>
    <property type="match status" value="1"/>
</dbReference>
<gene>
    <name evidence="3" type="ORF">B0T11DRAFT_269993</name>
</gene>
<name>A0A8K0TNS8_9PEZI</name>
<dbReference type="OrthoDB" id="4104179at2759"/>
<feature type="region of interest" description="Disordered" evidence="1">
    <location>
        <begin position="575"/>
        <end position="607"/>
    </location>
</feature>
<keyword evidence="4" id="KW-1185">Reference proteome</keyword>
<feature type="signal peptide" evidence="2">
    <location>
        <begin position="1"/>
        <end position="21"/>
    </location>
</feature>
<dbReference type="GO" id="GO:0005975">
    <property type="term" value="P:carbohydrate metabolic process"/>
    <property type="evidence" value="ECO:0007669"/>
    <property type="project" value="InterPro"/>
</dbReference>
<proteinExistence type="predicted"/>
<evidence type="ECO:0000313" key="3">
    <source>
        <dbReference type="EMBL" id="KAH7375265.1"/>
    </source>
</evidence>
<dbReference type="InterPro" id="IPR005198">
    <property type="entry name" value="Glyco_hydro_76"/>
</dbReference>
<dbReference type="AlphaFoldDB" id="A0A8K0TNS8"/>
<dbReference type="GO" id="GO:0016787">
    <property type="term" value="F:hydrolase activity"/>
    <property type="evidence" value="ECO:0007669"/>
    <property type="project" value="UniProtKB-KW"/>
</dbReference>
<evidence type="ECO:0000313" key="4">
    <source>
        <dbReference type="Proteomes" id="UP000813385"/>
    </source>
</evidence>
<organism evidence="3 4">
    <name type="scientific">Plectosphaerella cucumerina</name>
    <dbReference type="NCBI Taxonomy" id="40658"/>
    <lineage>
        <taxon>Eukaryota</taxon>
        <taxon>Fungi</taxon>
        <taxon>Dikarya</taxon>
        <taxon>Ascomycota</taxon>
        <taxon>Pezizomycotina</taxon>
        <taxon>Sordariomycetes</taxon>
        <taxon>Hypocreomycetidae</taxon>
        <taxon>Glomerellales</taxon>
        <taxon>Plectosphaerellaceae</taxon>
        <taxon>Plectosphaerella</taxon>
    </lineage>
</organism>
<dbReference type="InterPro" id="IPR008928">
    <property type="entry name" value="6-hairpin_glycosidase_sf"/>
</dbReference>
<accession>A0A8K0TNS8</accession>
<dbReference type="PANTHER" id="PTHR47791:SF2">
    <property type="entry name" value="ENDO MANNANASE, GH76 FAMILY (EUROFUNG)"/>
    <property type="match status" value="1"/>
</dbReference>
<dbReference type="EMBL" id="JAGPXD010000001">
    <property type="protein sequence ID" value="KAH7375265.1"/>
    <property type="molecule type" value="Genomic_DNA"/>
</dbReference>
<sequence length="631" mass="69959">MAKGTLFAVLAWLVISALASSDPGKTACPVFYPRDQSPPDCLPDTQLSFLSHNPMPALTAEDSDFNTKALEDTFAALTVMQSEFFTPEQGTWLEAIDWTAAVMETVLSGTLTSLSMAFSGLKLVSNKHQLFERNLVDSFFSQALGSYFGQDALSIRHQAYDDILWVVLGWLEAIKFTHVHSELHYPPRDPNHSSDPDLSKALHHSPWHGFVWVPAFAHRARIFWDSATSGWSDALCNGGMTWNPRLEPYKNAVTNELWIAASVSMYLWFPGDNNTSPWINGRFRPSSTREPKYLAAAIEGYKWLMGVNMTNDAGLFVDGFHVSQASKRGSKKCDVRNEMVYTYNQGIVLTGQRGLWTATGSPSYLEDGHALIHSVIKATGWDLKKNEPVDDLSELRPGTLPEWRGIGRGGILEEQCDASGTCSQDGQTFKGIFFHHLVSFCEALQPPVLEADMVFDSERHDQIRLAHATACQSYRKWVTHNARAALMTRDEKGRFGSWWGAELFNNVDATEETDGIAHGAPNTTDYRNSGVPGSHLWSGGDLIGAWAPNGAAYGMKAKDRVLSGAVDPDQHVLESLTPRGDHQAAGSSPRKKDLNDRGRGRTAETQNGGLALMRAWWEFVAESEHLHERSR</sequence>
<reference evidence="3" key="1">
    <citation type="journal article" date="2021" name="Nat. Commun.">
        <title>Genetic determinants of endophytism in the Arabidopsis root mycobiome.</title>
        <authorList>
            <person name="Mesny F."/>
            <person name="Miyauchi S."/>
            <person name="Thiergart T."/>
            <person name="Pickel B."/>
            <person name="Atanasova L."/>
            <person name="Karlsson M."/>
            <person name="Huettel B."/>
            <person name="Barry K.W."/>
            <person name="Haridas S."/>
            <person name="Chen C."/>
            <person name="Bauer D."/>
            <person name="Andreopoulos W."/>
            <person name="Pangilinan J."/>
            <person name="LaButti K."/>
            <person name="Riley R."/>
            <person name="Lipzen A."/>
            <person name="Clum A."/>
            <person name="Drula E."/>
            <person name="Henrissat B."/>
            <person name="Kohler A."/>
            <person name="Grigoriev I.V."/>
            <person name="Martin F.M."/>
            <person name="Hacquard S."/>
        </authorList>
    </citation>
    <scope>NUCLEOTIDE SEQUENCE</scope>
    <source>
        <strain evidence="3">MPI-CAGE-AT-0016</strain>
    </source>
</reference>
<feature type="compositionally biased region" description="Basic and acidic residues" evidence="1">
    <location>
        <begin position="590"/>
        <end position="602"/>
    </location>
</feature>
<dbReference type="InterPro" id="IPR053169">
    <property type="entry name" value="MUG_Protein"/>
</dbReference>
<dbReference type="Pfam" id="PF03663">
    <property type="entry name" value="Glyco_hydro_76"/>
    <property type="match status" value="1"/>
</dbReference>
<dbReference type="SUPFAM" id="SSF48208">
    <property type="entry name" value="Six-hairpin glycosidases"/>
    <property type="match status" value="1"/>
</dbReference>
<dbReference type="Proteomes" id="UP000813385">
    <property type="component" value="Unassembled WGS sequence"/>
</dbReference>
<dbReference type="Gene3D" id="1.50.10.20">
    <property type="match status" value="1"/>
</dbReference>
<evidence type="ECO:0000256" key="1">
    <source>
        <dbReference type="SAM" id="MobiDB-lite"/>
    </source>
</evidence>
<evidence type="ECO:0000256" key="2">
    <source>
        <dbReference type="SAM" id="SignalP"/>
    </source>
</evidence>
<keyword evidence="2" id="KW-0732">Signal</keyword>
<protein>
    <submittedName>
        <fullName evidence="3">Glycosyl hydrolase family 76-domain-containing protein</fullName>
    </submittedName>
</protein>
<keyword evidence="3" id="KW-0378">Hydrolase</keyword>